<keyword evidence="4" id="KW-1185">Reference proteome</keyword>
<name>A0ABX4EZB6_9BORD</name>
<dbReference type="InterPro" id="IPR012373">
    <property type="entry name" value="Ferrdict_sens_TM"/>
</dbReference>
<dbReference type="PANTHER" id="PTHR30273">
    <property type="entry name" value="PERIPLASMIC SIGNAL SENSOR AND SIGMA FACTOR ACTIVATOR FECR-RELATED"/>
    <property type="match status" value="1"/>
</dbReference>
<accession>A0ABX4EZB6</accession>
<protein>
    <recommendedName>
        <fullName evidence="5">Iron dicitrate transport regulator FecR</fullName>
    </recommendedName>
</protein>
<organism evidence="3 4">
    <name type="scientific">Bordetella genomosp. 1</name>
    <dbReference type="NCBI Taxonomy" id="1395607"/>
    <lineage>
        <taxon>Bacteria</taxon>
        <taxon>Pseudomonadati</taxon>
        <taxon>Pseudomonadota</taxon>
        <taxon>Betaproteobacteria</taxon>
        <taxon>Burkholderiales</taxon>
        <taxon>Alcaligenaceae</taxon>
        <taxon>Bordetella</taxon>
    </lineage>
</organism>
<dbReference type="RefSeq" id="WP_094831296.1">
    <property type="nucleotide sequence ID" value="NZ_NEVR01000002.1"/>
</dbReference>
<proteinExistence type="predicted"/>
<evidence type="ECO:0000313" key="3">
    <source>
        <dbReference type="EMBL" id="OZI65097.1"/>
    </source>
</evidence>
<feature type="domain" description="FecR N-terminal" evidence="2">
    <location>
        <begin position="13"/>
        <end position="55"/>
    </location>
</feature>
<dbReference type="InterPro" id="IPR006860">
    <property type="entry name" value="FecR"/>
</dbReference>
<dbReference type="Proteomes" id="UP000216354">
    <property type="component" value="Unassembled WGS sequence"/>
</dbReference>
<dbReference type="Pfam" id="PF04773">
    <property type="entry name" value="FecR"/>
    <property type="match status" value="1"/>
</dbReference>
<dbReference type="EMBL" id="NEVR01000002">
    <property type="protein sequence ID" value="OZI65097.1"/>
    <property type="molecule type" value="Genomic_DNA"/>
</dbReference>
<evidence type="ECO:0000313" key="4">
    <source>
        <dbReference type="Proteomes" id="UP000216354"/>
    </source>
</evidence>
<evidence type="ECO:0008006" key="5">
    <source>
        <dbReference type="Google" id="ProtNLM"/>
    </source>
</evidence>
<evidence type="ECO:0000259" key="1">
    <source>
        <dbReference type="Pfam" id="PF04773"/>
    </source>
</evidence>
<evidence type="ECO:0000259" key="2">
    <source>
        <dbReference type="Pfam" id="PF16220"/>
    </source>
</evidence>
<reference evidence="3 4" key="1">
    <citation type="submission" date="2017-05" db="EMBL/GenBank/DDBJ databases">
        <title>Complete and WGS of Bordetella genogroups.</title>
        <authorList>
            <person name="Spilker T."/>
            <person name="Lipuma J."/>
        </authorList>
    </citation>
    <scope>NUCLEOTIDE SEQUENCE [LARGE SCALE GENOMIC DNA]</scope>
    <source>
        <strain evidence="3 4">AU9795</strain>
    </source>
</reference>
<feature type="domain" description="FecR protein" evidence="1">
    <location>
        <begin position="113"/>
        <end position="206"/>
    </location>
</feature>
<comment type="caution">
    <text evidence="3">The sequence shown here is derived from an EMBL/GenBank/DDBJ whole genome shotgun (WGS) entry which is preliminary data.</text>
</comment>
<gene>
    <name evidence="3" type="ORF">CAL27_08480</name>
</gene>
<dbReference type="Pfam" id="PF16220">
    <property type="entry name" value="DUF4880"/>
    <property type="match status" value="1"/>
</dbReference>
<sequence>MSAQPALPPEVLRQAADWLVRLQCGELQGEQAHAFDAWRRADARHAEAWERARALLGHLAEVPAPVGAPVLRDAARRQRERRRLLRGLAGLAIVAPAAWSAARLLPWTAWSADLRSATGEIRHLSLDDGTRVVLASASALDVLFSDTQRLLWLRAGEILVETAADRAGRPFRVRTAQGELRALGTRFTVRIDGDETALAVYDGAVEVSPAGGAAPQIVQAGHALAFSEAVAGRQTPALEADAAWTRGMLAVHERPLGEVLAKIARYRRGVLRCDPAVAGMRVSGAFPLTDTDASLALLARTLPVRIDRLTPYWVSVRAVEAEGT</sequence>
<dbReference type="PANTHER" id="PTHR30273:SF2">
    <property type="entry name" value="PROTEIN FECR"/>
    <property type="match status" value="1"/>
</dbReference>
<dbReference type="PIRSF" id="PIRSF018266">
    <property type="entry name" value="FecR"/>
    <property type="match status" value="1"/>
</dbReference>
<dbReference type="Gene3D" id="2.60.120.1440">
    <property type="match status" value="1"/>
</dbReference>
<dbReference type="InterPro" id="IPR032623">
    <property type="entry name" value="FecR_N"/>
</dbReference>